<dbReference type="EMBL" id="WJHE01001643">
    <property type="protein sequence ID" value="MST35338.1"/>
    <property type="molecule type" value="Genomic_DNA"/>
</dbReference>
<keyword evidence="2" id="KW-0812">Transmembrane</keyword>
<comment type="caution">
    <text evidence="4">The sequence shown here is derived from an EMBL/GenBank/DDBJ whole genome shotgun (WGS) entry which is preliminary data.</text>
</comment>
<reference evidence="4 5" key="1">
    <citation type="submission" date="2019-11" db="EMBL/GenBank/DDBJ databases">
        <title>Acidiferrimicrobium australis gen. nov., sp. nov., an acidophilic and obligately heterotrophic, member of the Actinobacteria that catalyses dissimilatory oxido- reduction of iron isolated from metal-rich acidic water in Chile.</title>
        <authorList>
            <person name="Gonzalez D."/>
            <person name="Huber K."/>
            <person name="Hedrich S."/>
            <person name="Rojas-Villalobos C."/>
            <person name="Quatrini R."/>
            <person name="Dinamarca M.A."/>
            <person name="Schwarz A."/>
            <person name="Canales C."/>
            <person name="Nancucheo I."/>
        </authorList>
    </citation>
    <scope>NUCLEOTIDE SEQUENCE [LARGE SCALE GENOMIC DNA]</scope>
    <source>
        <strain evidence="4 5">USS-CCA1</strain>
    </source>
</reference>
<dbReference type="Proteomes" id="UP000437736">
    <property type="component" value="Unassembled WGS sequence"/>
</dbReference>
<keyword evidence="5" id="KW-1185">Reference proteome</keyword>
<feature type="region of interest" description="Disordered" evidence="1">
    <location>
        <begin position="255"/>
        <end position="276"/>
    </location>
</feature>
<evidence type="ECO:0000259" key="3">
    <source>
        <dbReference type="Pfam" id="PF01757"/>
    </source>
</evidence>
<gene>
    <name evidence="4" type="ORF">GHK86_21730</name>
</gene>
<feature type="non-terminal residue" evidence="4">
    <location>
        <position position="1"/>
    </location>
</feature>
<accession>A0ABW9R192</accession>
<evidence type="ECO:0000313" key="4">
    <source>
        <dbReference type="EMBL" id="MST35338.1"/>
    </source>
</evidence>
<name>A0ABW9R192_9ACTN</name>
<keyword evidence="4" id="KW-0808">Transferase</keyword>
<feature type="non-terminal residue" evidence="4">
    <location>
        <position position="276"/>
    </location>
</feature>
<feature type="domain" description="Acyltransferase 3" evidence="3">
    <location>
        <begin position="15"/>
        <end position="164"/>
    </location>
</feature>
<evidence type="ECO:0000256" key="2">
    <source>
        <dbReference type="SAM" id="Phobius"/>
    </source>
</evidence>
<protein>
    <submittedName>
        <fullName evidence="4">Acyltransferase family protein</fullName>
    </submittedName>
</protein>
<dbReference type="PANTHER" id="PTHR23028:SF53">
    <property type="entry name" value="ACYL_TRANSF_3 DOMAIN-CONTAINING PROTEIN"/>
    <property type="match status" value="1"/>
</dbReference>
<keyword evidence="2" id="KW-1133">Transmembrane helix</keyword>
<keyword evidence="4" id="KW-0012">Acyltransferase</keyword>
<dbReference type="InterPro" id="IPR002656">
    <property type="entry name" value="Acyl_transf_3_dom"/>
</dbReference>
<dbReference type="PANTHER" id="PTHR23028">
    <property type="entry name" value="ACETYLTRANSFERASE"/>
    <property type="match status" value="1"/>
</dbReference>
<feature type="transmembrane region" description="Helical" evidence="2">
    <location>
        <begin position="53"/>
        <end position="69"/>
    </location>
</feature>
<feature type="transmembrane region" description="Helical" evidence="2">
    <location>
        <begin position="225"/>
        <end position="245"/>
    </location>
</feature>
<dbReference type="GO" id="GO:0016746">
    <property type="term" value="F:acyltransferase activity"/>
    <property type="evidence" value="ECO:0007669"/>
    <property type="project" value="UniProtKB-KW"/>
</dbReference>
<evidence type="ECO:0000256" key="1">
    <source>
        <dbReference type="SAM" id="MobiDB-lite"/>
    </source>
</evidence>
<proteinExistence type="predicted"/>
<evidence type="ECO:0000313" key="5">
    <source>
        <dbReference type="Proteomes" id="UP000437736"/>
    </source>
</evidence>
<feature type="transmembrane region" description="Helical" evidence="2">
    <location>
        <begin position="81"/>
        <end position="101"/>
    </location>
</feature>
<keyword evidence="2" id="KW-0472">Membrane</keyword>
<organism evidence="4 5">
    <name type="scientific">Acidiferrimicrobium australe</name>
    <dbReference type="NCBI Taxonomy" id="2664430"/>
    <lineage>
        <taxon>Bacteria</taxon>
        <taxon>Bacillati</taxon>
        <taxon>Actinomycetota</taxon>
        <taxon>Acidimicrobiia</taxon>
        <taxon>Acidimicrobiales</taxon>
        <taxon>Acidimicrobiaceae</taxon>
        <taxon>Acidiferrimicrobium</taxon>
    </lineage>
</organism>
<sequence length="276" mass="28314">GDGGGGTADGRRSLWVLALVTLALAGASAAQMALLYHPGFDPSRVYDGTDTRAFGLLFGAALAMVWPSRALSVRIAPRARVLLDAAGAAGLLGIGVLMWRTTQYSPFLYPDGMVLLSLATLAVVAAAAHPATWLGRALGWKPLRWVGSRSYAIYLWHYPIIVLTDPGASARPSALRDLAQVAASLVLAELSWRLVESPVRRAGRAGDSLDRLRVRPVTGIGRRPGLVLSAVAGVVVVGLAAVAALPGIASHPATSAAVGGSGPAPVTPTATTAPPA</sequence>
<dbReference type="InterPro" id="IPR050879">
    <property type="entry name" value="Acyltransferase_3"/>
</dbReference>
<feature type="transmembrane region" description="Helical" evidence="2">
    <location>
        <begin position="113"/>
        <end position="134"/>
    </location>
</feature>
<dbReference type="Pfam" id="PF01757">
    <property type="entry name" value="Acyl_transf_3"/>
    <property type="match status" value="1"/>
</dbReference>